<dbReference type="InterPro" id="IPR009755">
    <property type="entry name" value="RMC1_C"/>
</dbReference>
<dbReference type="EMBL" id="VJMJ01000361">
    <property type="protein sequence ID" value="KAF0721858.1"/>
    <property type="molecule type" value="Genomic_DNA"/>
</dbReference>
<dbReference type="VEuPathDB" id="FungiDB:AeMF1_015436"/>
<dbReference type="InterPro" id="IPR049040">
    <property type="entry name" value="RMC1_N"/>
</dbReference>
<feature type="domain" description="Regulator of MON1-CCZ1 complex N-terminal" evidence="2">
    <location>
        <begin position="70"/>
        <end position="152"/>
    </location>
</feature>
<dbReference type="GO" id="GO:0035658">
    <property type="term" value="C:Mon1-Ccz1 complex"/>
    <property type="evidence" value="ECO:0007669"/>
    <property type="project" value="InterPro"/>
</dbReference>
<keyword evidence="4" id="KW-1185">Reference proteome</keyword>
<dbReference type="GO" id="GO:0010506">
    <property type="term" value="P:regulation of autophagy"/>
    <property type="evidence" value="ECO:0007669"/>
    <property type="project" value="InterPro"/>
</dbReference>
<organism evidence="3 4">
    <name type="scientific">Aphanomyces euteiches</name>
    <dbReference type="NCBI Taxonomy" id="100861"/>
    <lineage>
        <taxon>Eukaryota</taxon>
        <taxon>Sar</taxon>
        <taxon>Stramenopiles</taxon>
        <taxon>Oomycota</taxon>
        <taxon>Saprolegniomycetes</taxon>
        <taxon>Saprolegniales</taxon>
        <taxon>Verrucalvaceae</taxon>
        <taxon>Aphanomyces</taxon>
    </lineage>
</organism>
<dbReference type="PANTHER" id="PTHR12897">
    <property type="entry name" value="COLON CANCER-ASSOCIATED PROTEIN MIC1"/>
    <property type="match status" value="1"/>
</dbReference>
<dbReference type="Pfam" id="PF07035">
    <property type="entry name" value="RMC1_C"/>
    <property type="match status" value="1"/>
</dbReference>
<dbReference type="AlphaFoldDB" id="A0A6G0W403"/>
<evidence type="ECO:0000259" key="1">
    <source>
        <dbReference type="Pfam" id="PF07035"/>
    </source>
</evidence>
<gene>
    <name evidence="3" type="ORF">Ae201684_018845</name>
</gene>
<dbReference type="Proteomes" id="UP000481153">
    <property type="component" value="Unassembled WGS sequence"/>
</dbReference>
<evidence type="ECO:0000313" key="3">
    <source>
        <dbReference type="EMBL" id="KAF0721858.1"/>
    </source>
</evidence>
<dbReference type="Pfam" id="PF21029">
    <property type="entry name" value="RMC1_N"/>
    <property type="match status" value="1"/>
</dbReference>
<evidence type="ECO:0000259" key="2">
    <source>
        <dbReference type="Pfam" id="PF21029"/>
    </source>
</evidence>
<feature type="domain" description="Mic1" evidence="1">
    <location>
        <begin position="349"/>
        <end position="552"/>
    </location>
</feature>
<proteinExistence type="predicted"/>
<dbReference type="InterPro" id="IPR040371">
    <property type="entry name" value="RMC1"/>
</dbReference>
<reference evidence="3 4" key="1">
    <citation type="submission" date="2019-07" db="EMBL/GenBank/DDBJ databases">
        <title>Genomics analysis of Aphanomyces spp. identifies a new class of oomycete effector associated with host adaptation.</title>
        <authorList>
            <person name="Gaulin E."/>
        </authorList>
    </citation>
    <scope>NUCLEOTIDE SEQUENCE [LARGE SCALE GENOMIC DNA]</scope>
    <source>
        <strain evidence="3 4">ATCC 201684</strain>
    </source>
</reference>
<sequence>MMAAHVALTSKGIQVQGKECNTWWYDEANACIHLIEVFSDKRALFIRSLSSKAEVFPAPIGAFSLDTTFVNVRLSIDKSFVALQRNDVEVDIWTPLESHCSVMCKRSSRILGLIWNAKETPDPSTDATKSPSQYLVLVTTEGIEVFKVTSNKCKFHRFVAHAIHAFWFHPLSRLLVINTGAKRTELRPFILDGGGLLKCSKVVVSAPISTVFLAQLYKTRYIVVPSSSQLLLYRVHPNLDTVCVRALHVGFTDAVCSVVDHLLVAHSPSFGVSCIYDVGVVDSNEPFLHPLPLEGPQPARFLSPNYALVETNDSSSIHTVQVDLDAVAACADAGSKTYISIARFLLRRANAKSVFFQSLLVRLEDHRMSLDQLSELVHLVALQYAGTLFKIQTGNPQSVSDLRSPSHMAVLLQKEWLHDVWLHATETLALDHLTAYLLFYVESLRRHGIAVDSAIYILYVETLAKQRRHHDLIRLPLEDSRPLARALESQRHVHPPTGQMAMDMYHRLGAVDDLVRLLVHDGNVTMGLRLAARYMSSQKKVSLDAEWFFQAVVDVARRQGMAEVKCMQLFYSLYMFLSSFAPTDMARDGTTCSSLGRSCSFPDHLVRDDPSRAMLRRLFGFPNTA</sequence>
<dbReference type="PANTHER" id="PTHR12897:SF4">
    <property type="entry name" value="REGULATOR OF MON1-CCZ1 COMPLEX"/>
    <property type="match status" value="1"/>
</dbReference>
<evidence type="ECO:0000313" key="4">
    <source>
        <dbReference type="Proteomes" id="UP000481153"/>
    </source>
</evidence>
<name>A0A6G0W403_9STRA</name>
<comment type="caution">
    <text evidence="3">The sequence shown here is derived from an EMBL/GenBank/DDBJ whole genome shotgun (WGS) entry which is preliminary data.</text>
</comment>
<accession>A0A6G0W403</accession>
<dbReference type="GO" id="GO:0005765">
    <property type="term" value="C:lysosomal membrane"/>
    <property type="evidence" value="ECO:0007669"/>
    <property type="project" value="TreeGrafter"/>
</dbReference>
<protein>
    <submittedName>
        <fullName evidence="3">Uncharacterized protein</fullName>
    </submittedName>
</protein>
<dbReference type="GO" id="GO:0031902">
    <property type="term" value="C:late endosome membrane"/>
    <property type="evidence" value="ECO:0007669"/>
    <property type="project" value="TreeGrafter"/>
</dbReference>